<accession>C4J863</accession>
<sequence length="54" mass="5671">MQTLAPPALSRSSPTPAASSRSPAAPRRLSRGRCVPTVSTRSNSHTSGKSIRHC</sequence>
<evidence type="ECO:0000256" key="1">
    <source>
        <dbReference type="SAM" id="MobiDB-lite"/>
    </source>
</evidence>
<evidence type="ECO:0000313" key="2">
    <source>
        <dbReference type="EMBL" id="ACR37363.1"/>
    </source>
</evidence>
<feature type="compositionally biased region" description="Low complexity" evidence="1">
    <location>
        <begin position="1"/>
        <end position="27"/>
    </location>
</feature>
<dbReference type="EMBL" id="BT087010">
    <property type="protein sequence ID" value="ACR37363.1"/>
    <property type="molecule type" value="mRNA"/>
</dbReference>
<dbReference type="AlphaFoldDB" id="C4J863"/>
<feature type="region of interest" description="Disordered" evidence="1">
    <location>
        <begin position="1"/>
        <end position="54"/>
    </location>
</feature>
<organism evidence="2">
    <name type="scientific">Zea mays</name>
    <name type="common">Maize</name>
    <dbReference type="NCBI Taxonomy" id="4577"/>
    <lineage>
        <taxon>Eukaryota</taxon>
        <taxon>Viridiplantae</taxon>
        <taxon>Streptophyta</taxon>
        <taxon>Embryophyta</taxon>
        <taxon>Tracheophyta</taxon>
        <taxon>Spermatophyta</taxon>
        <taxon>Magnoliopsida</taxon>
        <taxon>Liliopsida</taxon>
        <taxon>Poales</taxon>
        <taxon>Poaceae</taxon>
        <taxon>PACMAD clade</taxon>
        <taxon>Panicoideae</taxon>
        <taxon>Andropogonodae</taxon>
        <taxon>Andropogoneae</taxon>
        <taxon>Tripsacinae</taxon>
        <taxon>Zea</taxon>
    </lineage>
</organism>
<proteinExistence type="evidence at transcript level"/>
<name>C4J863_MAIZE</name>
<reference evidence="2" key="2">
    <citation type="submission" date="2012-06" db="EMBL/GenBank/DDBJ databases">
        <authorList>
            <person name="Yu Y."/>
            <person name="Currie J."/>
            <person name="Lomeli R."/>
            <person name="Angelova A."/>
            <person name="Collura K."/>
            <person name="Wissotski M."/>
            <person name="Campos D."/>
            <person name="Kudrna D."/>
            <person name="Golser W."/>
            <person name="Ashely E."/>
            <person name="Descour A."/>
            <person name="Fernandes J."/>
            <person name="Soderlund C."/>
            <person name="Walbot V."/>
        </authorList>
    </citation>
    <scope>NUCLEOTIDE SEQUENCE</scope>
    <source>
        <strain evidence="2">B73</strain>
    </source>
</reference>
<feature type="compositionally biased region" description="Polar residues" evidence="1">
    <location>
        <begin position="37"/>
        <end position="54"/>
    </location>
</feature>
<reference evidence="2" key="1">
    <citation type="journal article" date="2009" name="PLoS Genet.">
        <title>Sequencing, mapping, and analysis of 27,455 maize full-length cDNAs.</title>
        <authorList>
            <person name="Soderlund C."/>
            <person name="Descour A."/>
            <person name="Kudrna D."/>
            <person name="Bomhoff M."/>
            <person name="Boyd L."/>
            <person name="Currie J."/>
            <person name="Angelova A."/>
            <person name="Collura K."/>
            <person name="Wissotski M."/>
            <person name="Ashley E."/>
            <person name="Morrow D."/>
            <person name="Fernandes J."/>
            <person name="Walbot V."/>
            <person name="Yu Y."/>
        </authorList>
    </citation>
    <scope>NUCLEOTIDE SEQUENCE</scope>
    <source>
        <strain evidence="2">B73</strain>
    </source>
</reference>
<protein>
    <submittedName>
        <fullName evidence="2">Uncharacterized protein</fullName>
    </submittedName>
</protein>